<organism evidence="2 3">
    <name type="scientific">Hassallia byssoidea VB512170</name>
    <dbReference type="NCBI Taxonomy" id="1304833"/>
    <lineage>
        <taxon>Bacteria</taxon>
        <taxon>Bacillati</taxon>
        <taxon>Cyanobacteriota</taxon>
        <taxon>Cyanophyceae</taxon>
        <taxon>Nostocales</taxon>
        <taxon>Tolypothrichaceae</taxon>
        <taxon>Hassallia</taxon>
    </lineage>
</organism>
<accession>A0A846HBS1</accession>
<feature type="compositionally biased region" description="Basic and acidic residues" evidence="1">
    <location>
        <begin position="129"/>
        <end position="140"/>
    </location>
</feature>
<name>A0A846HBS1_9CYAN</name>
<keyword evidence="3" id="KW-1185">Reference proteome</keyword>
<dbReference type="Pfam" id="PF19861">
    <property type="entry name" value="DUF6335"/>
    <property type="match status" value="1"/>
</dbReference>
<sequence>MADQQQVDLEAQLNRVDPDKELESEDNLPEEISDLPQEITESYGTGVKESPGYNVGGREMEEELDEYATYASPELTGGDVDAGWQQAAMVGDEAVGGTASTPDQDIVDEIGAAVGIEMDDAAFLRTSEILEQRDDSRWELDPTSSEDYGDRRE</sequence>
<feature type="region of interest" description="Disordered" evidence="1">
    <location>
        <begin position="129"/>
        <end position="153"/>
    </location>
</feature>
<comment type="caution">
    <text evidence="2">The sequence shown here is derived from an EMBL/GenBank/DDBJ whole genome shotgun (WGS) entry which is preliminary data.</text>
</comment>
<dbReference type="InterPro" id="IPR046298">
    <property type="entry name" value="DUF6335"/>
</dbReference>
<gene>
    <name evidence="2" type="ORF">PI95_016935</name>
</gene>
<feature type="compositionally biased region" description="Acidic residues" evidence="1">
    <location>
        <begin position="22"/>
        <end position="33"/>
    </location>
</feature>
<reference evidence="2 3" key="1">
    <citation type="journal article" date="2015" name="Genome Announc.">
        <title>Draft Genome Sequence of Cyanobacterium Hassallia byssoidea Strain VB512170, Isolated from Monuments in India.</title>
        <authorList>
            <person name="Singh D."/>
            <person name="Chandrababunaidu M.M."/>
            <person name="Panda A."/>
            <person name="Sen D."/>
            <person name="Bhattacharyya S."/>
            <person name="Adhikary S.P."/>
            <person name="Tripathy S."/>
        </authorList>
    </citation>
    <scope>NUCLEOTIDE SEQUENCE [LARGE SCALE GENOMIC DNA]</scope>
    <source>
        <strain evidence="2 3">VB512170</strain>
    </source>
</reference>
<dbReference type="Proteomes" id="UP000031549">
    <property type="component" value="Unassembled WGS sequence"/>
</dbReference>
<dbReference type="RefSeq" id="WP_039738521.1">
    <property type="nucleotide sequence ID" value="NZ_JTCM02000036.1"/>
</dbReference>
<dbReference type="AlphaFoldDB" id="A0A846HBS1"/>
<proteinExistence type="predicted"/>
<feature type="region of interest" description="Disordered" evidence="1">
    <location>
        <begin position="1"/>
        <end position="56"/>
    </location>
</feature>
<dbReference type="EMBL" id="JTCM02000036">
    <property type="protein sequence ID" value="NEU74199.1"/>
    <property type="molecule type" value="Genomic_DNA"/>
</dbReference>
<evidence type="ECO:0000256" key="1">
    <source>
        <dbReference type="SAM" id="MobiDB-lite"/>
    </source>
</evidence>
<evidence type="ECO:0000313" key="3">
    <source>
        <dbReference type="Proteomes" id="UP000031549"/>
    </source>
</evidence>
<evidence type="ECO:0000313" key="2">
    <source>
        <dbReference type="EMBL" id="NEU74199.1"/>
    </source>
</evidence>
<protein>
    <submittedName>
        <fullName evidence="2">Uncharacterized protein</fullName>
    </submittedName>
</protein>